<reference evidence="3" key="3">
    <citation type="submission" date="2020-12" db="UniProtKB">
        <authorList>
            <consortium name="EnsemblPlants"/>
        </authorList>
    </citation>
    <scope>IDENTIFICATION</scope>
</reference>
<dbReference type="RefSeq" id="XP_024383554.1">
    <property type="nucleotide sequence ID" value="XM_024527786.2"/>
</dbReference>
<dbReference type="OrthoDB" id="2018137at2759"/>
<gene>
    <name evidence="3" type="primary">LOC112286151</name>
    <name evidence="2" type="ORF">PHYPA_011879</name>
</gene>
<sequence length="395" mass="42147">MASNLSRGRVSWNSACEDKISEGVELCPFLRNIGVTTSFAFSNLNFPVPAPRRAGRGPIFEDGPGFENSFRLFHGKDGVVPLARASGEQQSSEPLVNSTEASNLSFHPLSARAAAISLSPFGPAGPFGFDIFMAKQNVKKPSKKQPKKEPQPDKEHKSSLESHMHEAMSSEWLATGQCPIAKSFRAVSGVLPLVSKLLPQLPKGMKYRCPPAIVAARAALAKTSAVKALRPQALPTKVLAIGMLGMALNVPLGAWREHTKKFSPQWFLAVHATIPFIAMLRKAVVMPKYAVAFTIASAVLGQAVGARAEKFRIANLNSPVSSSTSQVAEVSLLSSSISSPPTLAESSSLLEQSTFGTLQEAHGERFTGFPLASQCGTDSLLDHPMGSFSLPVIVS</sequence>
<evidence type="ECO:0000256" key="1">
    <source>
        <dbReference type="SAM" id="MobiDB-lite"/>
    </source>
</evidence>
<dbReference type="EMBL" id="ABEU02000008">
    <property type="protein sequence ID" value="PNR49982.1"/>
    <property type="molecule type" value="Genomic_DNA"/>
</dbReference>
<name>A0A2K1K878_PHYPA</name>
<dbReference type="Proteomes" id="UP000006727">
    <property type="component" value="Chromosome 8"/>
</dbReference>
<feature type="region of interest" description="Disordered" evidence="1">
    <location>
        <begin position="138"/>
        <end position="166"/>
    </location>
</feature>
<dbReference type="AlphaFoldDB" id="A0A2K1K878"/>
<dbReference type="Gramene" id="Pp3c8_21080V3.2">
    <property type="protein sequence ID" value="Pp3c8_21080V3.2"/>
    <property type="gene ID" value="Pp3c8_21080"/>
</dbReference>
<keyword evidence="4" id="KW-1185">Reference proteome</keyword>
<dbReference type="EnsemblPlants" id="Pp3c8_21080V3.2">
    <property type="protein sequence ID" value="Pp3c8_21080V3.2"/>
    <property type="gene ID" value="Pp3c8_21080"/>
</dbReference>
<protein>
    <submittedName>
        <fullName evidence="2 3">Uncharacterized protein</fullName>
    </submittedName>
</protein>
<dbReference type="GO" id="GO:0009507">
    <property type="term" value="C:chloroplast"/>
    <property type="evidence" value="ECO:0000318"/>
    <property type="project" value="GO_Central"/>
</dbReference>
<dbReference type="Gramene" id="Pp3c8_21080V3.1">
    <property type="protein sequence ID" value="Pp3c8_21080V3.1"/>
    <property type="gene ID" value="Pp3c8_21080"/>
</dbReference>
<organism evidence="2">
    <name type="scientific">Physcomitrium patens</name>
    <name type="common">Spreading-leaved earth moss</name>
    <name type="synonym">Physcomitrella patens</name>
    <dbReference type="NCBI Taxonomy" id="3218"/>
    <lineage>
        <taxon>Eukaryota</taxon>
        <taxon>Viridiplantae</taxon>
        <taxon>Streptophyta</taxon>
        <taxon>Embryophyta</taxon>
        <taxon>Bryophyta</taxon>
        <taxon>Bryophytina</taxon>
        <taxon>Bryopsida</taxon>
        <taxon>Funariidae</taxon>
        <taxon>Funariales</taxon>
        <taxon>Funariaceae</taxon>
        <taxon>Physcomitrium</taxon>
    </lineage>
</organism>
<evidence type="ECO:0000313" key="4">
    <source>
        <dbReference type="Proteomes" id="UP000006727"/>
    </source>
</evidence>
<evidence type="ECO:0000313" key="3">
    <source>
        <dbReference type="EnsemblPlants" id="Pp3c8_21080V3.1"/>
    </source>
</evidence>
<dbReference type="PANTHER" id="PTHR31033:SF18">
    <property type="entry name" value="OS06G0115800 PROTEIN"/>
    <property type="match status" value="1"/>
</dbReference>
<accession>A0A2K1K878</accession>
<reference evidence="2 4" key="2">
    <citation type="journal article" date="2018" name="Plant J.">
        <title>The Physcomitrella patens chromosome-scale assembly reveals moss genome structure and evolution.</title>
        <authorList>
            <person name="Lang D."/>
            <person name="Ullrich K.K."/>
            <person name="Murat F."/>
            <person name="Fuchs J."/>
            <person name="Jenkins J."/>
            <person name="Haas F.B."/>
            <person name="Piednoel M."/>
            <person name="Gundlach H."/>
            <person name="Van Bel M."/>
            <person name="Meyberg R."/>
            <person name="Vives C."/>
            <person name="Morata J."/>
            <person name="Symeonidi A."/>
            <person name="Hiss M."/>
            <person name="Muchero W."/>
            <person name="Kamisugi Y."/>
            <person name="Saleh O."/>
            <person name="Blanc G."/>
            <person name="Decker E.L."/>
            <person name="van Gessel N."/>
            <person name="Grimwood J."/>
            <person name="Hayes R.D."/>
            <person name="Graham S.W."/>
            <person name="Gunter L.E."/>
            <person name="McDaniel S.F."/>
            <person name="Hoernstein S.N.W."/>
            <person name="Larsson A."/>
            <person name="Li F.W."/>
            <person name="Perroud P.F."/>
            <person name="Phillips J."/>
            <person name="Ranjan P."/>
            <person name="Rokshar D.S."/>
            <person name="Rothfels C.J."/>
            <person name="Schneider L."/>
            <person name="Shu S."/>
            <person name="Stevenson D.W."/>
            <person name="Thummler F."/>
            <person name="Tillich M."/>
            <person name="Villarreal Aguilar J.C."/>
            <person name="Widiez T."/>
            <person name="Wong G.K."/>
            <person name="Wymore A."/>
            <person name="Zhang Y."/>
            <person name="Zimmer A.D."/>
            <person name="Quatrano R.S."/>
            <person name="Mayer K.F.X."/>
            <person name="Goodstein D."/>
            <person name="Casacuberta J.M."/>
            <person name="Vandepoele K."/>
            <person name="Reski R."/>
            <person name="Cuming A.C."/>
            <person name="Tuskan G.A."/>
            <person name="Maumus F."/>
            <person name="Salse J."/>
            <person name="Schmutz J."/>
            <person name="Rensing S.A."/>
        </authorList>
    </citation>
    <scope>NUCLEOTIDE SEQUENCE [LARGE SCALE GENOMIC DNA]</scope>
    <source>
        <strain evidence="3 4">cv. Gransden 2004</strain>
    </source>
</reference>
<dbReference type="OMA" id="MAFRIFH"/>
<dbReference type="PaxDb" id="3218-PP1S362_15V6.1"/>
<dbReference type="GeneID" id="112286151"/>
<dbReference type="KEGG" id="ppp:112286151"/>
<dbReference type="PANTHER" id="PTHR31033">
    <property type="entry name" value="PROTEIN, PUTATIVE-RELATED"/>
    <property type="match status" value="1"/>
</dbReference>
<reference evidence="2 4" key="1">
    <citation type="journal article" date="2008" name="Science">
        <title>The Physcomitrella genome reveals evolutionary insights into the conquest of land by plants.</title>
        <authorList>
            <person name="Rensing S."/>
            <person name="Lang D."/>
            <person name="Zimmer A."/>
            <person name="Terry A."/>
            <person name="Salamov A."/>
            <person name="Shapiro H."/>
            <person name="Nishiyama T."/>
            <person name="Perroud P.-F."/>
            <person name="Lindquist E."/>
            <person name="Kamisugi Y."/>
            <person name="Tanahashi T."/>
            <person name="Sakakibara K."/>
            <person name="Fujita T."/>
            <person name="Oishi K."/>
            <person name="Shin-I T."/>
            <person name="Kuroki Y."/>
            <person name="Toyoda A."/>
            <person name="Suzuki Y."/>
            <person name="Hashimoto A."/>
            <person name="Yamaguchi K."/>
            <person name="Sugano A."/>
            <person name="Kohara Y."/>
            <person name="Fujiyama A."/>
            <person name="Anterola A."/>
            <person name="Aoki S."/>
            <person name="Ashton N."/>
            <person name="Barbazuk W.B."/>
            <person name="Barker E."/>
            <person name="Bennetzen J."/>
            <person name="Bezanilla M."/>
            <person name="Blankenship R."/>
            <person name="Cho S.H."/>
            <person name="Dutcher S."/>
            <person name="Estelle M."/>
            <person name="Fawcett J.A."/>
            <person name="Gundlach H."/>
            <person name="Hanada K."/>
            <person name="Heyl A."/>
            <person name="Hicks K.A."/>
            <person name="Hugh J."/>
            <person name="Lohr M."/>
            <person name="Mayer K."/>
            <person name="Melkozernov A."/>
            <person name="Murata T."/>
            <person name="Nelson D."/>
            <person name="Pils B."/>
            <person name="Prigge M."/>
            <person name="Reiss B."/>
            <person name="Renner T."/>
            <person name="Rombauts S."/>
            <person name="Rushton P."/>
            <person name="Sanderfoot A."/>
            <person name="Schween G."/>
            <person name="Shiu S.-H."/>
            <person name="Stueber K."/>
            <person name="Theodoulou F.L."/>
            <person name="Tu H."/>
            <person name="Van de Peer Y."/>
            <person name="Verrier P.J."/>
            <person name="Waters E."/>
            <person name="Wood A."/>
            <person name="Yang L."/>
            <person name="Cove D."/>
            <person name="Cuming A."/>
            <person name="Hasebe M."/>
            <person name="Lucas S."/>
            <person name="Mishler D.B."/>
            <person name="Reski R."/>
            <person name="Grigoriev I."/>
            <person name="Quatrano R.S."/>
            <person name="Boore J.L."/>
        </authorList>
    </citation>
    <scope>NUCLEOTIDE SEQUENCE [LARGE SCALE GENOMIC DNA]</scope>
    <source>
        <strain evidence="3 4">cv. Gransden 2004</strain>
    </source>
</reference>
<proteinExistence type="predicted"/>
<dbReference type="EnsemblPlants" id="Pp3c8_21080V3.1">
    <property type="protein sequence ID" value="Pp3c8_21080V3.1"/>
    <property type="gene ID" value="Pp3c8_21080"/>
</dbReference>
<evidence type="ECO:0000313" key="2">
    <source>
        <dbReference type="EMBL" id="PNR49982.1"/>
    </source>
</evidence>
<feature type="compositionally biased region" description="Basic and acidic residues" evidence="1">
    <location>
        <begin position="147"/>
        <end position="166"/>
    </location>
</feature>
<dbReference type="FunCoup" id="A0A2K1K878">
    <property type="interactions" value="1575"/>
</dbReference>